<dbReference type="InterPro" id="IPR018303">
    <property type="entry name" value="ATPase_P-typ_P_site"/>
</dbReference>
<feature type="transmembrane region" description="Helical" evidence="6">
    <location>
        <begin position="322"/>
        <end position="341"/>
    </location>
</feature>
<dbReference type="PROSITE" id="PS01229">
    <property type="entry name" value="COF_2"/>
    <property type="match status" value="1"/>
</dbReference>
<feature type="transmembrane region" description="Helical" evidence="6">
    <location>
        <begin position="109"/>
        <end position="138"/>
    </location>
</feature>
<dbReference type="GO" id="GO:0016020">
    <property type="term" value="C:membrane"/>
    <property type="evidence" value="ECO:0007669"/>
    <property type="project" value="UniProtKB-SubCell"/>
</dbReference>
<dbReference type="InterPro" id="IPR059000">
    <property type="entry name" value="ATPase_P-type_domA"/>
</dbReference>
<evidence type="ECO:0000256" key="4">
    <source>
        <dbReference type="ARBA" id="ARBA00022989"/>
    </source>
</evidence>
<protein>
    <recommendedName>
        <fullName evidence="7">P-type ATPase A domain-containing protein</fullName>
    </recommendedName>
</protein>
<dbReference type="AlphaFoldDB" id="A0A8J2S570"/>
<feature type="transmembrane region" description="Helical" evidence="6">
    <location>
        <begin position="657"/>
        <end position="682"/>
    </location>
</feature>
<dbReference type="SUPFAM" id="SSF52833">
    <property type="entry name" value="Thioredoxin-like"/>
    <property type="match status" value="1"/>
</dbReference>
<dbReference type="Proteomes" id="UP000789595">
    <property type="component" value="Unassembled WGS sequence"/>
</dbReference>
<dbReference type="Gene3D" id="3.40.50.1000">
    <property type="entry name" value="HAD superfamily/HAD-like"/>
    <property type="match status" value="1"/>
</dbReference>
<dbReference type="Gene3D" id="3.40.1110.10">
    <property type="entry name" value="Calcium-transporting ATPase, cytoplasmic domain N"/>
    <property type="match status" value="1"/>
</dbReference>
<dbReference type="SUPFAM" id="SSF81653">
    <property type="entry name" value="Calcium ATPase, transduction domain A"/>
    <property type="match status" value="1"/>
</dbReference>
<comment type="caution">
    <text evidence="8">The sequence shown here is derived from an EMBL/GenBank/DDBJ whole genome shotgun (WGS) entry which is preliminary data.</text>
</comment>
<accession>A0A8J2S570</accession>
<evidence type="ECO:0000313" key="8">
    <source>
        <dbReference type="EMBL" id="CAH0365052.1"/>
    </source>
</evidence>
<dbReference type="InterPro" id="IPR036249">
    <property type="entry name" value="Thioredoxin-like_sf"/>
</dbReference>
<reference evidence="8" key="1">
    <citation type="submission" date="2021-11" db="EMBL/GenBank/DDBJ databases">
        <authorList>
            <consortium name="Genoscope - CEA"/>
            <person name="William W."/>
        </authorList>
    </citation>
    <scope>NUCLEOTIDE SEQUENCE</scope>
</reference>
<evidence type="ECO:0000256" key="5">
    <source>
        <dbReference type="ARBA" id="ARBA00023136"/>
    </source>
</evidence>
<dbReference type="Pfam" id="PF00702">
    <property type="entry name" value="Hydrolase"/>
    <property type="match status" value="1"/>
</dbReference>
<proteinExistence type="inferred from homology"/>
<dbReference type="InterPro" id="IPR036163">
    <property type="entry name" value="HMA_dom_sf"/>
</dbReference>
<keyword evidence="5 6" id="KW-0472">Membrane</keyword>
<dbReference type="GO" id="GO:0046872">
    <property type="term" value="F:metal ion binding"/>
    <property type="evidence" value="ECO:0007669"/>
    <property type="project" value="UniProtKB-KW"/>
</dbReference>
<dbReference type="InterPro" id="IPR027256">
    <property type="entry name" value="P-typ_ATPase_IB"/>
</dbReference>
<keyword evidence="4 6" id="KW-1133">Transmembrane helix</keyword>
<comment type="similarity">
    <text evidence="2 6">Belongs to the cation transport ATPase (P-type) (TC 3.A.3) family. Type IB subfamily.</text>
</comment>
<dbReference type="PANTHER" id="PTHR48085:SF5">
    <property type="entry name" value="CADMIUM_ZINC-TRANSPORTING ATPASE HMA4-RELATED"/>
    <property type="match status" value="1"/>
</dbReference>
<sequence length="832" mass="83634">MAAGEKTPLTRDVELGGGGKAAVRTRLRIDNACCEAEATLAKKTLHAIAGVDKVSVNVVGRIAYATHRPHLVGAQALADALNEHNLGASVAAAPEAADNVEEPVDYKELAFVAALLLGLALGYVIPSLLVVVAVGGAVPLARDAVRGAWLQKRLDVNALMLCAVLGALALKDTGEAATVGAVAAFARFAEAECLRRVRNALADASASEGAQVRATKGDGTVVDADSLIVGDVVIVRAGERVPCDGVVVSGKAAIDESALTGEPLPVHKAKGESVSGGTVATNGFVKIKVSATRAEDAAAELRRLVDEAQASSTRTQEVLQEFAAYFTPGVLVAAMLVALVVSLQRALVLLVVACPCALVLAAPVPAVASIGAGARRGILVKAASALEALAQVSIVCADKTGTLTQGRCRVVAAGGPSGKDALRLAASLEAKSTHPLAAAVVNEAVGCVGEDVAGGGSLAEDVRDVNVVAGAGMAGTVEGRAVKVGKAAFCGVTTEDWAPKHPGATLVWVAVDDIPSLCLAIVDPLRAETPRALQTMFGMGLRVAVLTGDTPAAARAALEATKIDTARVDVRASCAPPDKLAYVNACREGGAGVLFVGDGVNDAPALAAASVGVAMGAGGTAMAVDAADVALMTDDVALLPAAIDLGRTCTRLVKQNIGIAVGVKALVVVCALAFDLALWVAVLADLGSLLLVVANGSRPLLDAAPAPPPAETLYQATMSPVVAEAPREPATLYQATQQTPPRAPSPPPGEFVVYYAAWSQPSMLAKAALEAAAAARGGSVRAVDVDDDSDDEAGAHGVAEVPMVARVRGGAVQAKLVGAACSASAIGALVRG</sequence>
<dbReference type="InterPro" id="IPR023214">
    <property type="entry name" value="HAD_sf"/>
</dbReference>
<dbReference type="GO" id="GO:0005524">
    <property type="term" value="F:ATP binding"/>
    <property type="evidence" value="ECO:0007669"/>
    <property type="project" value="UniProtKB-UniRule"/>
</dbReference>
<dbReference type="SUPFAM" id="SSF55008">
    <property type="entry name" value="HMA, heavy metal-associated domain"/>
    <property type="match status" value="1"/>
</dbReference>
<evidence type="ECO:0000313" key="9">
    <source>
        <dbReference type="Proteomes" id="UP000789595"/>
    </source>
</evidence>
<dbReference type="Gene3D" id="3.30.70.100">
    <property type="match status" value="1"/>
</dbReference>
<dbReference type="Pfam" id="PF00122">
    <property type="entry name" value="E1-E2_ATPase"/>
    <property type="match status" value="1"/>
</dbReference>
<dbReference type="InterPro" id="IPR036412">
    <property type="entry name" value="HAD-like_sf"/>
</dbReference>
<dbReference type="GO" id="GO:0016887">
    <property type="term" value="F:ATP hydrolysis activity"/>
    <property type="evidence" value="ECO:0007669"/>
    <property type="project" value="InterPro"/>
</dbReference>
<gene>
    <name evidence="8" type="ORF">PECAL_1P14550</name>
</gene>
<evidence type="ECO:0000256" key="6">
    <source>
        <dbReference type="RuleBase" id="RU362081"/>
    </source>
</evidence>
<dbReference type="NCBIfam" id="TIGR01494">
    <property type="entry name" value="ATPase_P-type"/>
    <property type="match status" value="1"/>
</dbReference>
<comment type="subcellular location">
    <subcellularLocation>
        <location evidence="1 6">Membrane</location>
    </subcellularLocation>
</comment>
<dbReference type="GO" id="GO:0019829">
    <property type="term" value="F:ATPase-coupled monoatomic cation transmembrane transporter activity"/>
    <property type="evidence" value="ECO:0007669"/>
    <property type="project" value="InterPro"/>
</dbReference>
<dbReference type="PROSITE" id="PS00154">
    <property type="entry name" value="ATPASE_E1_E2"/>
    <property type="match status" value="1"/>
</dbReference>
<feature type="transmembrane region" description="Helical" evidence="6">
    <location>
        <begin position="347"/>
        <end position="368"/>
    </location>
</feature>
<evidence type="ECO:0000256" key="3">
    <source>
        <dbReference type="ARBA" id="ARBA00022692"/>
    </source>
</evidence>
<dbReference type="InterPro" id="IPR001757">
    <property type="entry name" value="P_typ_ATPase"/>
</dbReference>
<keyword evidence="9" id="KW-1185">Reference proteome</keyword>
<evidence type="ECO:0000256" key="1">
    <source>
        <dbReference type="ARBA" id="ARBA00004370"/>
    </source>
</evidence>
<keyword evidence="6" id="KW-0479">Metal-binding</keyword>
<feature type="domain" description="P-type ATPase A" evidence="7">
    <location>
        <begin position="210"/>
        <end position="305"/>
    </location>
</feature>
<keyword evidence="3 6" id="KW-0812">Transmembrane</keyword>
<dbReference type="Gene3D" id="2.70.150.10">
    <property type="entry name" value="Calcium-transporting ATPase, cytoplasmic transduction domain A"/>
    <property type="match status" value="1"/>
</dbReference>
<dbReference type="InterPro" id="IPR008250">
    <property type="entry name" value="ATPase_P-typ_transduc_dom_A_sf"/>
</dbReference>
<dbReference type="PANTHER" id="PTHR48085">
    <property type="entry name" value="CADMIUM/ZINC-TRANSPORTING ATPASE HMA2-RELATED"/>
    <property type="match status" value="1"/>
</dbReference>
<dbReference type="InterPro" id="IPR023299">
    <property type="entry name" value="ATPase_P-typ_cyto_dom_N"/>
</dbReference>
<evidence type="ECO:0000256" key="2">
    <source>
        <dbReference type="ARBA" id="ARBA00006024"/>
    </source>
</evidence>
<evidence type="ECO:0000259" key="7">
    <source>
        <dbReference type="Pfam" id="PF00122"/>
    </source>
</evidence>
<name>A0A8J2S570_9STRA</name>
<dbReference type="PRINTS" id="PR00119">
    <property type="entry name" value="CATATPASE"/>
</dbReference>
<keyword evidence="6" id="KW-0547">Nucleotide-binding</keyword>
<dbReference type="NCBIfam" id="TIGR01525">
    <property type="entry name" value="ATPase-IB_hvy"/>
    <property type="match status" value="1"/>
</dbReference>
<keyword evidence="6" id="KW-0067">ATP-binding</keyword>
<organism evidence="8 9">
    <name type="scientific">Pelagomonas calceolata</name>
    <dbReference type="NCBI Taxonomy" id="35677"/>
    <lineage>
        <taxon>Eukaryota</taxon>
        <taxon>Sar</taxon>
        <taxon>Stramenopiles</taxon>
        <taxon>Ochrophyta</taxon>
        <taxon>Pelagophyceae</taxon>
        <taxon>Pelagomonadales</taxon>
        <taxon>Pelagomonadaceae</taxon>
        <taxon>Pelagomonas</taxon>
    </lineage>
</organism>
<dbReference type="InterPro" id="IPR051014">
    <property type="entry name" value="Cation_Transport_ATPase_IB"/>
</dbReference>
<dbReference type="EMBL" id="CAKKNE010000001">
    <property type="protein sequence ID" value="CAH0365052.1"/>
    <property type="molecule type" value="Genomic_DNA"/>
</dbReference>
<dbReference type="SUPFAM" id="SSF56784">
    <property type="entry name" value="HAD-like"/>
    <property type="match status" value="1"/>
</dbReference>
<dbReference type="OrthoDB" id="432719at2759"/>